<protein>
    <submittedName>
        <fullName evidence="3">Uncharacterized protein</fullName>
    </submittedName>
</protein>
<evidence type="ECO:0000256" key="1">
    <source>
        <dbReference type="SAM" id="Coils"/>
    </source>
</evidence>
<keyword evidence="1" id="KW-0175">Coiled coil</keyword>
<organism evidence="3">
    <name type="scientific">marine metagenome</name>
    <dbReference type="NCBI Taxonomy" id="408172"/>
    <lineage>
        <taxon>unclassified sequences</taxon>
        <taxon>metagenomes</taxon>
        <taxon>ecological metagenomes</taxon>
    </lineage>
</organism>
<dbReference type="EMBL" id="UINC01031208">
    <property type="protein sequence ID" value="SVB16888.1"/>
    <property type="molecule type" value="Genomic_DNA"/>
</dbReference>
<feature type="coiled-coil region" evidence="1">
    <location>
        <begin position="23"/>
        <end position="50"/>
    </location>
</feature>
<keyword evidence="2" id="KW-0812">Transmembrane</keyword>
<evidence type="ECO:0000313" key="3">
    <source>
        <dbReference type="EMBL" id="SVB16888.1"/>
    </source>
</evidence>
<keyword evidence="2" id="KW-0472">Membrane</keyword>
<gene>
    <name evidence="3" type="ORF">METZ01_LOCUS169742</name>
</gene>
<proteinExistence type="predicted"/>
<feature type="transmembrane region" description="Helical" evidence="2">
    <location>
        <begin position="6"/>
        <end position="26"/>
    </location>
</feature>
<sequence length="173" mass="19484">MDISVIAQLLTGLATLIIGAVLVFQLRKQNQQIEIQNRQLELQHQDSDRELAFSARARGEELTLARLTNDSLLDAYMKVGRDEDTASDKEIHQFISYMRTSYLQMINAWNLGANDRSVDWYKGNLGNLMGSVGERKYYLTNGRIIIGTVFGLNDLLELGDTVYEELEGSPVPA</sequence>
<accession>A0A382BST2</accession>
<dbReference type="AlphaFoldDB" id="A0A382BST2"/>
<name>A0A382BST2_9ZZZZ</name>
<reference evidence="3" key="1">
    <citation type="submission" date="2018-05" db="EMBL/GenBank/DDBJ databases">
        <authorList>
            <person name="Lanie J.A."/>
            <person name="Ng W.-L."/>
            <person name="Kazmierczak K.M."/>
            <person name="Andrzejewski T.M."/>
            <person name="Davidsen T.M."/>
            <person name="Wayne K.J."/>
            <person name="Tettelin H."/>
            <person name="Glass J.I."/>
            <person name="Rusch D."/>
            <person name="Podicherti R."/>
            <person name="Tsui H.-C.T."/>
            <person name="Winkler M.E."/>
        </authorList>
    </citation>
    <scope>NUCLEOTIDE SEQUENCE</scope>
</reference>
<evidence type="ECO:0000256" key="2">
    <source>
        <dbReference type="SAM" id="Phobius"/>
    </source>
</evidence>
<keyword evidence="2" id="KW-1133">Transmembrane helix</keyword>